<dbReference type="AlphaFoldDB" id="A0A8K0WP34"/>
<keyword evidence="1" id="KW-0732">Signal</keyword>
<name>A0A8K0WP34_9HYPO</name>
<accession>A0A8K0WP34</accession>
<evidence type="ECO:0000313" key="2">
    <source>
        <dbReference type="EMBL" id="KAH7313635.1"/>
    </source>
</evidence>
<organism evidence="2 3">
    <name type="scientific">Stachybotrys elegans</name>
    <dbReference type="NCBI Taxonomy" id="80388"/>
    <lineage>
        <taxon>Eukaryota</taxon>
        <taxon>Fungi</taxon>
        <taxon>Dikarya</taxon>
        <taxon>Ascomycota</taxon>
        <taxon>Pezizomycotina</taxon>
        <taxon>Sordariomycetes</taxon>
        <taxon>Hypocreomycetidae</taxon>
        <taxon>Hypocreales</taxon>
        <taxon>Stachybotryaceae</taxon>
        <taxon>Stachybotrys</taxon>
    </lineage>
</organism>
<dbReference type="Proteomes" id="UP000813444">
    <property type="component" value="Unassembled WGS sequence"/>
</dbReference>
<evidence type="ECO:0000313" key="3">
    <source>
        <dbReference type="Proteomes" id="UP000813444"/>
    </source>
</evidence>
<keyword evidence="3" id="KW-1185">Reference proteome</keyword>
<proteinExistence type="predicted"/>
<dbReference type="EMBL" id="JAGPNK010000009">
    <property type="protein sequence ID" value="KAH7313635.1"/>
    <property type="molecule type" value="Genomic_DNA"/>
</dbReference>
<evidence type="ECO:0008006" key="4">
    <source>
        <dbReference type="Google" id="ProtNLM"/>
    </source>
</evidence>
<dbReference type="OrthoDB" id="4971878at2759"/>
<protein>
    <recommendedName>
        <fullName evidence="4">Cyanovirin-N domain-containing protein</fullName>
    </recommendedName>
</protein>
<feature type="chain" id="PRO_5035431807" description="Cyanovirin-N domain-containing protein" evidence="1">
    <location>
        <begin position="22"/>
        <end position="299"/>
    </location>
</feature>
<sequence length="299" mass="33131">MRITPITLATAALAALLTVGGVDIEITADSNADGNITVGDTTYDIGDDEVCNSSWGLRSVEVSCEIVWEGELPSSAFNSIDNLNCFAAEEDQELIPVFDDQDLSEQEQRTWFDGNGDTSPDPAGSYETGLEKRQRVCTKWWQRKRASNPNPYKWRRHVQLTPTLNCGSQTCSTGYEKSFSITHQADFSLNGLGKAAWISGGYSVSWTRGTATLLTCNGAAKSAVCVKHWRRYQQYDMDQREIFQGENCSGTPKHQIVAIRSPLTGIQHEEFKCCHGKKNCDYEGHVEWEFRGQGVHGGA</sequence>
<gene>
    <name evidence="2" type="ORF">B0I35DRAFT_461963</name>
</gene>
<feature type="signal peptide" evidence="1">
    <location>
        <begin position="1"/>
        <end position="21"/>
    </location>
</feature>
<comment type="caution">
    <text evidence="2">The sequence shown here is derived from an EMBL/GenBank/DDBJ whole genome shotgun (WGS) entry which is preliminary data.</text>
</comment>
<evidence type="ECO:0000256" key="1">
    <source>
        <dbReference type="SAM" id="SignalP"/>
    </source>
</evidence>
<reference evidence="2" key="1">
    <citation type="journal article" date="2021" name="Nat. Commun.">
        <title>Genetic determinants of endophytism in the Arabidopsis root mycobiome.</title>
        <authorList>
            <person name="Mesny F."/>
            <person name="Miyauchi S."/>
            <person name="Thiergart T."/>
            <person name="Pickel B."/>
            <person name="Atanasova L."/>
            <person name="Karlsson M."/>
            <person name="Huettel B."/>
            <person name="Barry K.W."/>
            <person name="Haridas S."/>
            <person name="Chen C."/>
            <person name="Bauer D."/>
            <person name="Andreopoulos W."/>
            <person name="Pangilinan J."/>
            <person name="LaButti K."/>
            <person name="Riley R."/>
            <person name="Lipzen A."/>
            <person name="Clum A."/>
            <person name="Drula E."/>
            <person name="Henrissat B."/>
            <person name="Kohler A."/>
            <person name="Grigoriev I.V."/>
            <person name="Martin F.M."/>
            <person name="Hacquard S."/>
        </authorList>
    </citation>
    <scope>NUCLEOTIDE SEQUENCE</scope>
    <source>
        <strain evidence="2">MPI-CAGE-CH-0235</strain>
    </source>
</reference>